<dbReference type="SUPFAM" id="SSF51161">
    <property type="entry name" value="Trimeric LpxA-like enzymes"/>
    <property type="match status" value="1"/>
</dbReference>
<reference evidence="6" key="1">
    <citation type="submission" date="2015-07" db="EMBL/GenBank/DDBJ databases">
        <title>Genome sequencing project for genomic taxonomy and phylogenomics of Bacillus-like bacteria.</title>
        <authorList>
            <person name="Liu B."/>
            <person name="Wang J."/>
            <person name="Zhu Y."/>
            <person name="Liu G."/>
            <person name="Chen Q."/>
            <person name="Chen Z."/>
            <person name="Lan J."/>
            <person name="Che J."/>
            <person name="Ge C."/>
            <person name="Shi H."/>
            <person name="Pan Z."/>
            <person name="Liu X."/>
        </authorList>
    </citation>
    <scope>NUCLEOTIDE SEQUENCE [LARGE SCALE GENOMIC DNA]</scope>
    <source>
        <strain evidence="6">FJAT-27997</strain>
    </source>
</reference>
<dbReference type="CDD" id="cd02508">
    <property type="entry name" value="ADP_Glucose_PP"/>
    <property type="match status" value="1"/>
</dbReference>
<keyword evidence="5" id="KW-0808">Transferase</keyword>
<dbReference type="Pfam" id="PF24894">
    <property type="entry name" value="Hexapep_GlmU"/>
    <property type="match status" value="1"/>
</dbReference>
<dbReference type="InterPro" id="IPR011004">
    <property type="entry name" value="Trimer_LpxA-like_sf"/>
</dbReference>
<dbReference type="GO" id="GO:0008878">
    <property type="term" value="F:glucose-1-phosphate adenylyltransferase activity"/>
    <property type="evidence" value="ECO:0007669"/>
    <property type="project" value="InterPro"/>
</dbReference>
<accession>A0A0K9H0F4</accession>
<dbReference type="Gene3D" id="2.160.10.10">
    <property type="entry name" value="Hexapeptide repeat proteins"/>
    <property type="match status" value="1"/>
</dbReference>
<evidence type="ECO:0000256" key="1">
    <source>
        <dbReference type="ARBA" id="ARBA00010443"/>
    </source>
</evidence>
<proteinExistence type="inferred from homology"/>
<dbReference type="InterPro" id="IPR056818">
    <property type="entry name" value="GlmU/GlgC-like_hexapep"/>
</dbReference>
<evidence type="ECO:0000259" key="3">
    <source>
        <dbReference type="Pfam" id="PF00483"/>
    </source>
</evidence>
<dbReference type="AlphaFoldDB" id="A0A0K9H0F4"/>
<dbReference type="PANTHER" id="PTHR43523:SF6">
    <property type="entry name" value="GLYCOGEN BIOSYNTHESIS PROTEIN GLGD"/>
    <property type="match status" value="1"/>
</dbReference>
<sequence>MDNVIGVINLVNEKQYLKELTSHRCLSAVPFGGRYRLIDFTMSNFVHADITKVAVFTKEKYRSIMDHLGSGKEWDLDRRNGGLFILPPTHPDELIKGDLQQFHDHIEFFNRSPEDTVVISPGHHVCKMDFQEIVDHHKDSCADITVVYKDFDGESVDKPIYHKYSIQNDGRVKNIELYTSPEQGDSVGLETFVIKKDLLIEIIKTCCENGEYDFLKDGVKANLHHLKVNSYHYKGYFPFIHSISSYYKSNMEFLNPELAQTFFYDTWDIYTKIKHEAPVKYSITSKVTNSLVANGCDIEGTVENSIIFRGVKIRKGAVVKNSIIMQKGEIHEGTYLENVITDKQVNITSEQVVIGDSIPRIVKKADVV</sequence>
<dbReference type="EMBL" id="LFZW01000001">
    <property type="protein sequence ID" value="KMY52340.1"/>
    <property type="molecule type" value="Genomic_DNA"/>
</dbReference>
<dbReference type="CDD" id="cd04651">
    <property type="entry name" value="LbH_G1P_AT_C"/>
    <property type="match status" value="1"/>
</dbReference>
<gene>
    <name evidence="5" type="ORF">AC625_13145</name>
</gene>
<evidence type="ECO:0000256" key="2">
    <source>
        <dbReference type="ARBA" id="ARBA00023056"/>
    </source>
</evidence>
<dbReference type="InterPro" id="IPR011832">
    <property type="entry name" value="GlgDAde_trans"/>
</dbReference>
<dbReference type="PANTHER" id="PTHR43523">
    <property type="entry name" value="GLUCOSE-1-PHOSPHATE ADENYLYLTRANSFERASE-RELATED"/>
    <property type="match status" value="1"/>
</dbReference>
<name>A0A0K9H0F4_9BACI</name>
<feature type="domain" description="Glucose-1-phosphate adenylyltransferase/Bifunctional protein GlmU-like C-terminal hexapeptide" evidence="4">
    <location>
        <begin position="285"/>
        <end position="355"/>
    </location>
</feature>
<dbReference type="PATRIC" id="fig|1679170.3.peg.2998"/>
<dbReference type="InterPro" id="IPR029044">
    <property type="entry name" value="Nucleotide-diphossugar_trans"/>
</dbReference>
<dbReference type="GO" id="GO:0005978">
    <property type="term" value="P:glycogen biosynthetic process"/>
    <property type="evidence" value="ECO:0007669"/>
    <property type="project" value="UniProtKB-KW"/>
</dbReference>
<dbReference type="NCBIfam" id="TIGR02092">
    <property type="entry name" value="glgD"/>
    <property type="match status" value="1"/>
</dbReference>
<dbReference type="InterPro" id="IPR005835">
    <property type="entry name" value="NTP_transferase_dom"/>
</dbReference>
<dbReference type="Proteomes" id="UP000037146">
    <property type="component" value="Unassembled WGS sequence"/>
</dbReference>
<protein>
    <submittedName>
        <fullName evidence="5">Glucose-1-phosphate adenylyltransferase</fullName>
    </submittedName>
</protein>
<evidence type="ECO:0000259" key="4">
    <source>
        <dbReference type="Pfam" id="PF24894"/>
    </source>
</evidence>
<organism evidence="5 6">
    <name type="scientific">Peribacillus loiseleuriae</name>
    <dbReference type="NCBI Taxonomy" id="1679170"/>
    <lineage>
        <taxon>Bacteria</taxon>
        <taxon>Bacillati</taxon>
        <taxon>Bacillota</taxon>
        <taxon>Bacilli</taxon>
        <taxon>Bacillales</taxon>
        <taxon>Bacillaceae</taxon>
        <taxon>Peribacillus</taxon>
    </lineage>
</organism>
<keyword evidence="5" id="KW-0548">Nucleotidyltransferase</keyword>
<dbReference type="STRING" id="1679170.AC625_13145"/>
<dbReference type="InterPro" id="IPR011831">
    <property type="entry name" value="ADP-Glc_PPase"/>
</dbReference>
<dbReference type="Gene3D" id="3.90.550.10">
    <property type="entry name" value="Spore Coat Polysaccharide Biosynthesis Protein SpsA, Chain A"/>
    <property type="match status" value="1"/>
</dbReference>
<keyword evidence="6" id="KW-1185">Reference proteome</keyword>
<feature type="domain" description="Nucleotidyl transferase" evidence="3">
    <location>
        <begin position="17"/>
        <end position="148"/>
    </location>
</feature>
<dbReference type="SUPFAM" id="SSF53448">
    <property type="entry name" value="Nucleotide-diphospho-sugar transferases"/>
    <property type="match status" value="1"/>
</dbReference>
<dbReference type="Pfam" id="PF00483">
    <property type="entry name" value="NTP_transferase"/>
    <property type="match status" value="1"/>
</dbReference>
<evidence type="ECO:0000313" key="5">
    <source>
        <dbReference type="EMBL" id="KMY52340.1"/>
    </source>
</evidence>
<comment type="similarity">
    <text evidence="1">Belongs to the bacterial/plant glucose-1-phosphate adenylyltransferase family.</text>
</comment>
<comment type="caution">
    <text evidence="5">The sequence shown here is derived from an EMBL/GenBank/DDBJ whole genome shotgun (WGS) entry which is preliminary data.</text>
</comment>
<evidence type="ECO:0000313" key="6">
    <source>
        <dbReference type="Proteomes" id="UP000037146"/>
    </source>
</evidence>
<keyword evidence="2" id="KW-0320">Glycogen biosynthesis</keyword>
<dbReference type="OrthoDB" id="9801810at2"/>
<dbReference type="RefSeq" id="WP_049683726.1">
    <property type="nucleotide sequence ID" value="NZ_LFZW01000001.1"/>
</dbReference>